<dbReference type="InterPro" id="IPR003675">
    <property type="entry name" value="Rce1/LyrA-like_dom"/>
</dbReference>
<name>A0ABW1X5R8_9ACTN</name>
<comment type="caution">
    <text evidence="3">The sequence shown here is derived from an EMBL/GenBank/DDBJ whole genome shotgun (WGS) entry which is preliminary data.</text>
</comment>
<evidence type="ECO:0000313" key="3">
    <source>
        <dbReference type="EMBL" id="MFC6397226.1"/>
    </source>
</evidence>
<dbReference type="Pfam" id="PF02517">
    <property type="entry name" value="Rce1-like"/>
    <property type="match status" value="1"/>
</dbReference>
<keyword evidence="1" id="KW-0812">Transmembrane</keyword>
<keyword evidence="1" id="KW-1133">Transmembrane helix</keyword>
<evidence type="ECO:0000313" key="4">
    <source>
        <dbReference type="Proteomes" id="UP001596266"/>
    </source>
</evidence>
<evidence type="ECO:0000256" key="1">
    <source>
        <dbReference type="SAM" id="Phobius"/>
    </source>
</evidence>
<evidence type="ECO:0000259" key="2">
    <source>
        <dbReference type="Pfam" id="PF02517"/>
    </source>
</evidence>
<organism evidence="3 4">
    <name type="scientific">Luteococcus sanguinis</name>
    <dbReference type="NCBI Taxonomy" id="174038"/>
    <lineage>
        <taxon>Bacteria</taxon>
        <taxon>Bacillati</taxon>
        <taxon>Actinomycetota</taxon>
        <taxon>Actinomycetes</taxon>
        <taxon>Propionibacteriales</taxon>
        <taxon>Propionibacteriaceae</taxon>
        <taxon>Luteococcus</taxon>
    </lineage>
</organism>
<keyword evidence="4" id="KW-1185">Reference proteome</keyword>
<dbReference type="Proteomes" id="UP001596266">
    <property type="component" value="Unassembled WGS sequence"/>
</dbReference>
<keyword evidence="1" id="KW-0472">Membrane</keyword>
<feature type="transmembrane region" description="Helical" evidence="1">
    <location>
        <begin position="217"/>
        <end position="239"/>
    </location>
</feature>
<reference evidence="4" key="1">
    <citation type="journal article" date="2019" name="Int. J. Syst. Evol. Microbiol.">
        <title>The Global Catalogue of Microorganisms (GCM) 10K type strain sequencing project: providing services to taxonomists for standard genome sequencing and annotation.</title>
        <authorList>
            <consortium name="The Broad Institute Genomics Platform"/>
            <consortium name="The Broad Institute Genome Sequencing Center for Infectious Disease"/>
            <person name="Wu L."/>
            <person name="Ma J."/>
        </authorList>
    </citation>
    <scope>NUCLEOTIDE SEQUENCE [LARGE SCALE GENOMIC DNA]</scope>
    <source>
        <strain evidence="4">CGMCC 1.15277</strain>
    </source>
</reference>
<feature type="transmembrane region" description="Helical" evidence="1">
    <location>
        <begin position="62"/>
        <end position="81"/>
    </location>
</feature>
<proteinExistence type="predicted"/>
<feature type="domain" description="CAAX prenyl protease 2/Lysostaphin resistance protein A-like" evidence="2">
    <location>
        <begin position="144"/>
        <end position="229"/>
    </location>
</feature>
<accession>A0ABW1X5R8</accession>
<dbReference type="RefSeq" id="WP_343886468.1">
    <property type="nucleotide sequence ID" value="NZ_BAAAKI010000016.1"/>
</dbReference>
<protein>
    <submittedName>
        <fullName evidence="3">Type II CAAX prenyl endopeptidase Rce1 family protein</fullName>
    </submittedName>
</protein>
<sequence length="247" mass="25939">MMSSPALDELRRFVHASLLDPAVETDADTDEKPVRRMVVCAATLLVGALTLRWSLGVAPGDALFYPATAGLALVWLVGARLSGPVAPGHARPRHGQTLTHGVVQSLVWGGSLLALFLAGALLVSRIPLLAGPVQDLLDHARRGSLPLVAALTALNGLGEEYFFRGALFQAVRRRQRVLVSTGLYAVVTAFSGIPLLVLAAALLGLVVGLQRRATGGFLAPTITHLVWSLGMLFLLPGALDLGGRLLG</sequence>
<gene>
    <name evidence="3" type="ORF">ACFP57_09575</name>
</gene>
<feature type="transmembrane region" description="Helical" evidence="1">
    <location>
        <begin position="183"/>
        <end position="205"/>
    </location>
</feature>
<dbReference type="EMBL" id="JBHSUA010000019">
    <property type="protein sequence ID" value="MFC6397226.1"/>
    <property type="molecule type" value="Genomic_DNA"/>
</dbReference>
<feature type="transmembrane region" description="Helical" evidence="1">
    <location>
        <begin position="102"/>
        <end position="123"/>
    </location>
</feature>